<comment type="similarity">
    <text evidence="6">Belongs to the acetyltransferase family. OlsB subfamily.</text>
</comment>
<accession>A0A3D9BX64</accession>
<comment type="pathway">
    <text evidence="1">Lipid metabolism.</text>
</comment>
<evidence type="ECO:0000256" key="2">
    <source>
        <dbReference type="ARBA" id="ARBA00022516"/>
    </source>
</evidence>
<evidence type="ECO:0000256" key="6">
    <source>
        <dbReference type="ARBA" id="ARBA00038095"/>
    </source>
</evidence>
<name>A0A3D9BX64_9RHOB</name>
<evidence type="ECO:0000256" key="4">
    <source>
        <dbReference type="ARBA" id="ARBA00023098"/>
    </source>
</evidence>
<dbReference type="GO" id="GO:0006629">
    <property type="term" value="P:lipid metabolic process"/>
    <property type="evidence" value="ECO:0007669"/>
    <property type="project" value="UniProtKB-KW"/>
</dbReference>
<keyword evidence="2" id="KW-0444">Lipid biosynthesis</keyword>
<keyword evidence="3 11" id="KW-0808">Transferase</keyword>
<evidence type="ECO:0000313" key="11">
    <source>
        <dbReference type="EMBL" id="REC58104.1"/>
    </source>
</evidence>
<dbReference type="PANTHER" id="PTHR37323:SF1">
    <property type="entry name" value="L-ORNITHINE N(ALPHA)-ACYLTRANSFERASE"/>
    <property type="match status" value="1"/>
</dbReference>
<dbReference type="OrthoDB" id="9787072at2"/>
<dbReference type="EC" id="2.3.2.30" evidence="7"/>
<evidence type="ECO:0000313" key="12">
    <source>
        <dbReference type="Proteomes" id="UP000257131"/>
    </source>
</evidence>
<evidence type="ECO:0000256" key="8">
    <source>
        <dbReference type="ARBA" id="ARBA00039866"/>
    </source>
</evidence>
<sequence>MPAPRPEPAFRVRLATDERDRLAAERLRYAVFVEELGGDGPGVDHAERLERDGFDPFADHLVLVDPARDAAALDHVVGVYRLMRAEHAAAAGDFYSAGEYDLAPLRATGRRLMELGRSCVHPDYRGGTALFHLWTALADYVSENGIEILFGVASFHGTDPQALAAPLSLLHHRHLAPPELRVRARAFQPMDLMPEAAIDRRRAMLQVPALIKAYLRLGGVVGDGAFVDHAFNTTDVCLVMDTARLNARQAALYRGARG</sequence>
<dbReference type="InterPro" id="IPR052351">
    <property type="entry name" value="Ornithine_N-alpha-AT"/>
</dbReference>
<keyword evidence="12" id="KW-1185">Reference proteome</keyword>
<comment type="catalytic activity">
    <reaction evidence="10">
        <text>a (3R)-hydroxyacyl-[ACP] + L-ornithine = a lyso-ornithine lipid + holo-[ACP] + H(+)</text>
        <dbReference type="Rhea" id="RHEA:20633"/>
        <dbReference type="Rhea" id="RHEA-COMP:9685"/>
        <dbReference type="Rhea" id="RHEA-COMP:9945"/>
        <dbReference type="ChEBI" id="CHEBI:15378"/>
        <dbReference type="ChEBI" id="CHEBI:46911"/>
        <dbReference type="ChEBI" id="CHEBI:64479"/>
        <dbReference type="ChEBI" id="CHEBI:78827"/>
        <dbReference type="ChEBI" id="CHEBI:138482"/>
        <dbReference type="EC" id="2.3.2.30"/>
    </reaction>
    <physiologicalReaction direction="left-to-right" evidence="10">
        <dbReference type="Rhea" id="RHEA:20634"/>
    </physiologicalReaction>
</comment>
<evidence type="ECO:0000256" key="5">
    <source>
        <dbReference type="ARBA" id="ARBA00023315"/>
    </source>
</evidence>
<evidence type="ECO:0000256" key="9">
    <source>
        <dbReference type="ARBA" id="ARBA00045724"/>
    </source>
</evidence>
<evidence type="ECO:0000256" key="7">
    <source>
        <dbReference type="ARBA" id="ARBA00039058"/>
    </source>
</evidence>
<keyword evidence="4" id="KW-0443">Lipid metabolism</keyword>
<dbReference type="Gene3D" id="3.40.630.30">
    <property type="match status" value="1"/>
</dbReference>
<evidence type="ECO:0000256" key="1">
    <source>
        <dbReference type="ARBA" id="ARBA00005189"/>
    </source>
</evidence>
<dbReference type="PANTHER" id="PTHR37323">
    <property type="entry name" value="GCN5-RELATED N-ACETYLTRANSFERASE"/>
    <property type="match status" value="1"/>
</dbReference>
<dbReference type="Pfam" id="PF13444">
    <property type="entry name" value="Acetyltransf_5"/>
    <property type="match status" value="1"/>
</dbReference>
<dbReference type="EMBL" id="QOHR01000004">
    <property type="protein sequence ID" value="REC58104.1"/>
    <property type="molecule type" value="Genomic_DNA"/>
</dbReference>
<dbReference type="SUPFAM" id="SSF55729">
    <property type="entry name" value="Acyl-CoA N-acyltransferases (Nat)"/>
    <property type="match status" value="1"/>
</dbReference>
<comment type="caution">
    <text evidence="11">The sequence shown here is derived from an EMBL/GenBank/DDBJ whole genome shotgun (WGS) entry which is preliminary data.</text>
</comment>
<keyword evidence="5" id="KW-0012">Acyltransferase</keyword>
<dbReference type="InterPro" id="IPR016181">
    <property type="entry name" value="Acyl_CoA_acyltransferase"/>
</dbReference>
<evidence type="ECO:0000256" key="3">
    <source>
        <dbReference type="ARBA" id="ARBA00022679"/>
    </source>
</evidence>
<gene>
    <name evidence="11" type="ORF">DRV84_05460</name>
</gene>
<reference evidence="11 12" key="1">
    <citation type="journal article" date="2017" name="Int. J. Syst. Evol. Microbiol.">
        <title>Rhodosalinus sediminis gen. nov., sp. nov., isolated from marine saltern.</title>
        <authorList>
            <person name="Guo L.Y."/>
            <person name="Ling S.K."/>
            <person name="Li C.M."/>
            <person name="Chen G.J."/>
            <person name="Du Z.J."/>
        </authorList>
    </citation>
    <scope>NUCLEOTIDE SEQUENCE [LARGE SCALE GENOMIC DNA]</scope>
    <source>
        <strain evidence="11 12">WDN1C137</strain>
    </source>
</reference>
<organism evidence="11 12">
    <name type="scientific">Rhodosalinus sediminis</name>
    <dbReference type="NCBI Taxonomy" id="1940533"/>
    <lineage>
        <taxon>Bacteria</taxon>
        <taxon>Pseudomonadati</taxon>
        <taxon>Pseudomonadota</taxon>
        <taxon>Alphaproteobacteria</taxon>
        <taxon>Rhodobacterales</taxon>
        <taxon>Paracoccaceae</taxon>
        <taxon>Rhodosalinus</taxon>
    </lineage>
</organism>
<dbReference type="AlphaFoldDB" id="A0A3D9BX64"/>
<dbReference type="GO" id="GO:0043810">
    <property type="term" value="F:ornithine-acyl [acyl carrier protein] N-acyltransferase activity"/>
    <property type="evidence" value="ECO:0007669"/>
    <property type="project" value="UniProtKB-EC"/>
</dbReference>
<comment type="function">
    <text evidence="9">Catalyzes the first step in the biosynthesis of ornithine lipids, which are phosphorus-free membrane lipids. Catalyzes the 3-hydroxyacyl-acyl carrier protein-dependent acylation of ornithine to form lyso-ornithine lipid (LOL).</text>
</comment>
<protein>
    <recommendedName>
        <fullName evidence="8">L-ornithine N(alpha)-acyltransferase</fullName>
        <ecNumber evidence="7">2.3.2.30</ecNumber>
    </recommendedName>
</protein>
<evidence type="ECO:0000256" key="10">
    <source>
        <dbReference type="ARBA" id="ARBA00047785"/>
    </source>
</evidence>
<dbReference type="Proteomes" id="UP000257131">
    <property type="component" value="Unassembled WGS sequence"/>
</dbReference>
<proteinExistence type="inferred from homology"/>